<reference evidence="3" key="2">
    <citation type="submission" date="2021-08" db="EMBL/GenBank/DDBJ databases">
        <authorList>
            <person name="Tani A."/>
            <person name="Ola A."/>
            <person name="Ogura Y."/>
            <person name="Katsura K."/>
            <person name="Hayashi T."/>
        </authorList>
    </citation>
    <scope>NUCLEOTIDE SEQUENCE</scope>
    <source>
        <strain evidence="3">LMG 23639</strain>
    </source>
</reference>
<dbReference type="SUPFAM" id="SSF53474">
    <property type="entry name" value="alpha/beta-Hydrolases"/>
    <property type="match status" value="1"/>
</dbReference>
<comment type="caution">
    <text evidence="3">The sequence shown here is derived from an EMBL/GenBank/DDBJ whole genome shotgun (WGS) entry which is preliminary data.</text>
</comment>
<evidence type="ECO:0000313" key="4">
    <source>
        <dbReference type="Proteomes" id="UP001055102"/>
    </source>
</evidence>
<dbReference type="Pfam" id="PF07859">
    <property type="entry name" value="Abhydrolase_3"/>
    <property type="match status" value="1"/>
</dbReference>
<keyword evidence="1" id="KW-0378">Hydrolase</keyword>
<dbReference type="InterPro" id="IPR050300">
    <property type="entry name" value="GDXG_lipolytic_enzyme"/>
</dbReference>
<gene>
    <name evidence="3" type="primary">aes_4</name>
    <name evidence="3" type="ORF">AOPFMNJM_2851</name>
</gene>
<dbReference type="RefSeq" id="WP_238276731.1">
    <property type="nucleotide sequence ID" value="NZ_BPQR01000046.1"/>
</dbReference>
<protein>
    <submittedName>
        <fullName evidence="3">Acetyl esterase</fullName>
    </submittedName>
</protein>
<keyword evidence="4" id="KW-1185">Reference proteome</keyword>
<evidence type="ECO:0000313" key="3">
    <source>
        <dbReference type="EMBL" id="GJE07522.1"/>
    </source>
</evidence>
<proteinExistence type="predicted"/>
<dbReference type="EMBL" id="BPQR01000046">
    <property type="protein sequence ID" value="GJE07522.1"/>
    <property type="molecule type" value="Genomic_DNA"/>
</dbReference>
<name>A0ABQ4SXD2_9HYPH</name>
<dbReference type="InterPro" id="IPR029058">
    <property type="entry name" value="AB_hydrolase_fold"/>
</dbReference>
<accession>A0ABQ4SXD2</accession>
<evidence type="ECO:0000259" key="2">
    <source>
        <dbReference type="Pfam" id="PF07859"/>
    </source>
</evidence>
<organism evidence="3 4">
    <name type="scientific">Methylobacterium jeotgali</name>
    <dbReference type="NCBI Taxonomy" id="381630"/>
    <lineage>
        <taxon>Bacteria</taxon>
        <taxon>Pseudomonadati</taxon>
        <taxon>Pseudomonadota</taxon>
        <taxon>Alphaproteobacteria</taxon>
        <taxon>Hyphomicrobiales</taxon>
        <taxon>Methylobacteriaceae</taxon>
        <taxon>Methylobacterium</taxon>
    </lineage>
</organism>
<sequence>MPLDPHARRFLDLIAMGSAMGAGGEAGIEGKRRALANLSRLCRPRNLPEALTRDLDLPGPAGPLPARLYGPVGAEAQTLLPGLLFFHGGGLTAGDLDTHDTICRALAASGGLRVLSIAYRLAPEHPFPAALEDAAAALAHLRAEAAGLGIDPARIALGGESAGAGLAARLCQERGREGIAAQLLLCPVLDLAGTTPSRQDFAKGHYLDAGTVARDIAALGLTEAELADPRVSPLREPDLAGLPPTILHTAAFDMMRDEGAAYAGRLAEAGVPVRHTCHPGMIHAFYALGALVPASAAALACIGAELADLLQPQAAGGSPERHAA</sequence>
<dbReference type="PANTHER" id="PTHR48081">
    <property type="entry name" value="AB HYDROLASE SUPERFAMILY PROTEIN C4A8.06C"/>
    <property type="match status" value="1"/>
</dbReference>
<reference evidence="3" key="1">
    <citation type="journal article" date="2021" name="Front. Microbiol.">
        <title>Comprehensive Comparative Genomics and Phenotyping of Methylobacterium Species.</title>
        <authorList>
            <person name="Alessa O."/>
            <person name="Ogura Y."/>
            <person name="Fujitani Y."/>
            <person name="Takami H."/>
            <person name="Hayashi T."/>
            <person name="Sahin N."/>
            <person name="Tani A."/>
        </authorList>
    </citation>
    <scope>NUCLEOTIDE SEQUENCE</scope>
    <source>
        <strain evidence="3">LMG 23639</strain>
    </source>
</reference>
<evidence type="ECO:0000256" key="1">
    <source>
        <dbReference type="ARBA" id="ARBA00022801"/>
    </source>
</evidence>
<dbReference type="InterPro" id="IPR013094">
    <property type="entry name" value="AB_hydrolase_3"/>
</dbReference>
<dbReference type="PANTHER" id="PTHR48081:SF8">
    <property type="entry name" value="ALPHA_BETA HYDROLASE FOLD-3 DOMAIN-CONTAINING PROTEIN-RELATED"/>
    <property type="match status" value="1"/>
</dbReference>
<dbReference type="Gene3D" id="3.40.50.1820">
    <property type="entry name" value="alpha/beta hydrolase"/>
    <property type="match status" value="1"/>
</dbReference>
<dbReference type="Proteomes" id="UP001055102">
    <property type="component" value="Unassembled WGS sequence"/>
</dbReference>
<feature type="domain" description="Alpha/beta hydrolase fold-3" evidence="2">
    <location>
        <begin position="83"/>
        <end position="286"/>
    </location>
</feature>